<comment type="similarity">
    <text evidence="1 2">Belongs to the anti-sigma-factor antagonist family.</text>
</comment>
<feature type="domain" description="STAS" evidence="3">
    <location>
        <begin position="3"/>
        <end position="112"/>
    </location>
</feature>
<evidence type="ECO:0000256" key="2">
    <source>
        <dbReference type="RuleBase" id="RU003749"/>
    </source>
</evidence>
<dbReference type="InterPro" id="IPR002645">
    <property type="entry name" value="STAS_dom"/>
</dbReference>
<accession>A0ABN3XV83</accession>
<dbReference type="SUPFAM" id="SSF52091">
    <property type="entry name" value="SpoIIaa-like"/>
    <property type="match status" value="1"/>
</dbReference>
<evidence type="ECO:0000256" key="1">
    <source>
        <dbReference type="ARBA" id="ARBA00009013"/>
    </source>
</evidence>
<dbReference type="Pfam" id="PF01740">
    <property type="entry name" value="STAS"/>
    <property type="match status" value="1"/>
</dbReference>
<evidence type="ECO:0000313" key="4">
    <source>
        <dbReference type="EMBL" id="GAA2995477.1"/>
    </source>
</evidence>
<dbReference type="RefSeq" id="WP_344890209.1">
    <property type="nucleotide sequence ID" value="NZ_BAAAWD010000006.1"/>
</dbReference>
<dbReference type="Gene3D" id="3.30.750.24">
    <property type="entry name" value="STAS domain"/>
    <property type="match status" value="1"/>
</dbReference>
<reference evidence="4 5" key="1">
    <citation type="journal article" date="2019" name="Int. J. Syst. Evol. Microbiol.">
        <title>The Global Catalogue of Microorganisms (GCM) 10K type strain sequencing project: providing services to taxonomists for standard genome sequencing and annotation.</title>
        <authorList>
            <consortium name="The Broad Institute Genomics Platform"/>
            <consortium name="The Broad Institute Genome Sequencing Center for Infectious Disease"/>
            <person name="Wu L."/>
            <person name="Ma J."/>
        </authorList>
    </citation>
    <scope>NUCLEOTIDE SEQUENCE [LARGE SCALE GENOMIC DNA]</scope>
    <source>
        <strain evidence="4 5">JCM 3106</strain>
    </source>
</reference>
<dbReference type="Proteomes" id="UP001499930">
    <property type="component" value="Unassembled WGS sequence"/>
</dbReference>
<proteinExistence type="inferred from homology"/>
<dbReference type="PANTHER" id="PTHR33495:SF2">
    <property type="entry name" value="ANTI-SIGMA FACTOR ANTAGONIST TM_1081-RELATED"/>
    <property type="match status" value="1"/>
</dbReference>
<dbReference type="NCBIfam" id="TIGR00377">
    <property type="entry name" value="ant_ant_sig"/>
    <property type="match status" value="1"/>
</dbReference>
<organism evidence="4 5">
    <name type="scientific">Streptosporangium longisporum</name>
    <dbReference type="NCBI Taxonomy" id="46187"/>
    <lineage>
        <taxon>Bacteria</taxon>
        <taxon>Bacillati</taxon>
        <taxon>Actinomycetota</taxon>
        <taxon>Actinomycetes</taxon>
        <taxon>Streptosporangiales</taxon>
        <taxon>Streptosporangiaceae</taxon>
        <taxon>Streptosporangium</taxon>
    </lineage>
</organism>
<comment type="caution">
    <text evidence="4">The sequence shown here is derived from an EMBL/GenBank/DDBJ whole genome shotgun (WGS) entry which is preliminary data.</text>
</comment>
<sequence length="122" mass="13050">MKLRLARRAVGDTVVVAVEGELDLFTAPFLRDEIREAIKLDGSRLVLDLTALSFMDSSGLSVLIEAWRLATGEGGGVCLAAPQAPVARILRTTGLDRRIKVYPDVGSAVGEVQRGGDLPHPQ</sequence>
<keyword evidence="5" id="KW-1185">Reference proteome</keyword>
<protein>
    <recommendedName>
        <fullName evidence="2">Anti-sigma factor antagonist</fullName>
    </recommendedName>
</protein>
<name>A0ABN3XV83_9ACTN</name>
<dbReference type="InterPro" id="IPR003658">
    <property type="entry name" value="Anti-sigma_ant"/>
</dbReference>
<dbReference type="EMBL" id="BAAAWD010000006">
    <property type="protein sequence ID" value="GAA2995477.1"/>
    <property type="molecule type" value="Genomic_DNA"/>
</dbReference>
<dbReference type="InterPro" id="IPR036513">
    <property type="entry name" value="STAS_dom_sf"/>
</dbReference>
<dbReference type="PROSITE" id="PS50801">
    <property type="entry name" value="STAS"/>
    <property type="match status" value="1"/>
</dbReference>
<evidence type="ECO:0000259" key="3">
    <source>
        <dbReference type="PROSITE" id="PS50801"/>
    </source>
</evidence>
<gene>
    <name evidence="4" type="ORF">GCM10017559_14840</name>
</gene>
<dbReference type="PANTHER" id="PTHR33495">
    <property type="entry name" value="ANTI-SIGMA FACTOR ANTAGONIST TM_1081-RELATED-RELATED"/>
    <property type="match status" value="1"/>
</dbReference>
<dbReference type="CDD" id="cd07043">
    <property type="entry name" value="STAS_anti-anti-sigma_factors"/>
    <property type="match status" value="1"/>
</dbReference>
<evidence type="ECO:0000313" key="5">
    <source>
        <dbReference type="Proteomes" id="UP001499930"/>
    </source>
</evidence>